<dbReference type="EMBL" id="JAEAOA010002242">
    <property type="protein sequence ID" value="KAK3609622.1"/>
    <property type="molecule type" value="Genomic_DNA"/>
</dbReference>
<dbReference type="InterPro" id="IPR016702">
    <property type="entry name" value="ATP5MG_metazoa"/>
</dbReference>
<comment type="subcellular location">
    <subcellularLocation>
        <location evidence="1">Mitochondrion membrane</location>
    </subcellularLocation>
</comment>
<evidence type="ECO:0000313" key="12">
    <source>
        <dbReference type="Proteomes" id="UP001195483"/>
    </source>
</evidence>
<reference evidence="11" key="2">
    <citation type="journal article" date="2021" name="Genome Biol. Evol.">
        <title>Developing a high-quality reference genome for a parasitic bivalve with doubly uniparental inheritance (Bivalvia: Unionida).</title>
        <authorList>
            <person name="Smith C.H."/>
        </authorList>
    </citation>
    <scope>NUCLEOTIDE SEQUENCE</scope>
    <source>
        <strain evidence="11">CHS0354</strain>
        <tissue evidence="11">Mantle</tissue>
    </source>
</reference>
<dbReference type="GO" id="GO:0031966">
    <property type="term" value="C:mitochondrial membrane"/>
    <property type="evidence" value="ECO:0007669"/>
    <property type="project" value="UniProtKB-SubCell"/>
</dbReference>
<evidence type="ECO:0000256" key="5">
    <source>
        <dbReference type="ARBA" id="ARBA00022781"/>
    </source>
</evidence>
<evidence type="ECO:0000256" key="3">
    <source>
        <dbReference type="ARBA" id="ARBA00022448"/>
    </source>
</evidence>
<protein>
    <recommendedName>
        <fullName evidence="10">ATP synthase subunit g</fullName>
        <shortName evidence="10">ATPase subunit g</shortName>
    </recommendedName>
</protein>
<evidence type="ECO:0000256" key="2">
    <source>
        <dbReference type="ARBA" id="ARBA00005699"/>
    </source>
</evidence>
<dbReference type="GO" id="GO:0015078">
    <property type="term" value="F:proton transmembrane transporter activity"/>
    <property type="evidence" value="ECO:0007669"/>
    <property type="project" value="UniProtKB-UniRule"/>
</dbReference>
<evidence type="ECO:0000256" key="10">
    <source>
        <dbReference type="PIRNR" id="PIRNR017835"/>
    </source>
</evidence>
<dbReference type="Pfam" id="PF04718">
    <property type="entry name" value="ATP-synt_G"/>
    <property type="match status" value="1"/>
</dbReference>
<keyword evidence="7 10" id="KW-0496">Mitochondrion</keyword>
<keyword evidence="12" id="KW-1185">Reference proteome</keyword>
<gene>
    <name evidence="11" type="ORF">CHS0354_038625</name>
</gene>
<accession>A0AAE0TFT3</accession>
<keyword evidence="6 10" id="KW-0406">Ion transport</keyword>
<dbReference type="GO" id="GO:0045259">
    <property type="term" value="C:proton-transporting ATP synthase complex"/>
    <property type="evidence" value="ECO:0007669"/>
    <property type="project" value="UniProtKB-UniRule"/>
</dbReference>
<evidence type="ECO:0000256" key="7">
    <source>
        <dbReference type="ARBA" id="ARBA00023128"/>
    </source>
</evidence>
<name>A0AAE0TFT3_9BIVA</name>
<keyword evidence="3 10" id="KW-0813">Transport</keyword>
<comment type="caution">
    <text evidence="11">The sequence shown here is derived from an EMBL/GenBank/DDBJ whole genome shotgun (WGS) entry which is preliminary data.</text>
</comment>
<evidence type="ECO:0000313" key="11">
    <source>
        <dbReference type="EMBL" id="KAK3609622.1"/>
    </source>
</evidence>
<comment type="similarity">
    <text evidence="2 10">Belongs to the ATPase g subunit family.</text>
</comment>
<sequence length="108" mass="11948">MAKVVEKLVTKSVSLAQKTLAFSKPRLQTFWKYAKVEMRPPSPDEFDAVKAGAIKVIKTGVSGEWKNISTKDATRNVIVSLEVMLWFYIGEIIGKGSLIGYAIPGAFR</sequence>
<dbReference type="InterPro" id="IPR006808">
    <property type="entry name" value="ATP_synth_F0_gsu_mt"/>
</dbReference>
<dbReference type="Proteomes" id="UP001195483">
    <property type="component" value="Unassembled WGS sequence"/>
</dbReference>
<proteinExistence type="inferred from homology"/>
<evidence type="ECO:0000256" key="4">
    <source>
        <dbReference type="ARBA" id="ARBA00022547"/>
    </source>
</evidence>
<dbReference type="GO" id="GO:0015986">
    <property type="term" value="P:proton motive force-driven ATP synthesis"/>
    <property type="evidence" value="ECO:0007669"/>
    <property type="project" value="UniProtKB-UniRule"/>
</dbReference>
<reference evidence="11" key="3">
    <citation type="submission" date="2023-05" db="EMBL/GenBank/DDBJ databases">
        <authorList>
            <person name="Smith C.H."/>
        </authorList>
    </citation>
    <scope>NUCLEOTIDE SEQUENCE</scope>
    <source>
        <strain evidence="11">CHS0354</strain>
        <tissue evidence="11">Mantle</tissue>
    </source>
</reference>
<keyword evidence="5 10" id="KW-0375">Hydrogen ion transport</keyword>
<keyword evidence="9 10" id="KW-0066">ATP synthesis</keyword>
<dbReference type="AlphaFoldDB" id="A0AAE0TFT3"/>
<dbReference type="PIRSF" id="PIRSF017835">
    <property type="entry name" value="ATP-synth_g_mitoch_animal"/>
    <property type="match status" value="1"/>
</dbReference>
<evidence type="ECO:0000256" key="6">
    <source>
        <dbReference type="ARBA" id="ARBA00023065"/>
    </source>
</evidence>
<reference evidence="11" key="1">
    <citation type="journal article" date="2021" name="Genome Biol. Evol.">
        <title>A High-Quality Reference Genome for a Parasitic Bivalve with Doubly Uniparental Inheritance (Bivalvia: Unionida).</title>
        <authorList>
            <person name="Smith C.H."/>
        </authorList>
    </citation>
    <scope>NUCLEOTIDE SEQUENCE</scope>
    <source>
        <strain evidence="11">CHS0354</strain>
    </source>
</reference>
<organism evidence="11 12">
    <name type="scientific">Potamilus streckersoni</name>
    <dbReference type="NCBI Taxonomy" id="2493646"/>
    <lineage>
        <taxon>Eukaryota</taxon>
        <taxon>Metazoa</taxon>
        <taxon>Spiralia</taxon>
        <taxon>Lophotrochozoa</taxon>
        <taxon>Mollusca</taxon>
        <taxon>Bivalvia</taxon>
        <taxon>Autobranchia</taxon>
        <taxon>Heteroconchia</taxon>
        <taxon>Palaeoheterodonta</taxon>
        <taxon>Unionida</taxon>
        <taxon>Unionoidea</taxon>
        <taxon>Unionidae</taxon>
        <taxon>Ambleminae</taxon>
        <taxon>Lampsilini</taxon>
        <taxon>Potamilus</taxon>
    </lineage>
</organism>
<evidence type="ECO:0000256" key="8">
    <source>
        <dbReference type="ARBA" id="ARBA00023136"/>
    </source>
</evidence>
<keyword evidence="4 10" id="KW-0138">CF(0)</keyword>
<evidence type="ECO:0000256" key="9">
    <source>
        <dbReference type="ARBA" id="ARBA00023310"/>
    </source>
</evidence>
<keyword evidence="8 10" id="KW-0472">Membrane</keyword>
<evidence type="ECO:0000256" key="1">
    <source>
        <dbReference type="ARBA" id="ARBA00004325"/>
    </source>
</evidence>
<dbReference type="PANTHER" id="PTHR12386">
    <property type="entry name" value="ATP SYNTHASE SUBUNIT"/>
    <property type="match status" value="1"/>
</dbReference>